<sequence>MHVEKDIQTQNENEFAVKNVTQYRLNGRQIYVKHMFGELKGQYIKPKLSSDDINFFRILDGLSTRCYVMVYFKNSMTKSYDQVLFLDDFEAIQGISESEASGRLVSLPQAADIIRTILT</sequence>
<protein>
    <submittedName>
        <fullName evidence="1">Uncharacterized protein</fullName>
    </submittedName>
</protein>
<name>A0A1S1N0S0_9GAMM</name>
<accession>A0A1S1N0S0</accession>
<proteinExistence type="predicted"/>
<dbReference type="AlphaFoldDB" id="A0A1S1N0S0"/>
<gene>
    <name evidence="1" type="ORF">BIW53_16010</name>
</gene>
<comment type="caution">
    <text evidence="1">The sequence shown here is derived from an EMBL/GenBank/DDBJ whole genome shotgun (WGS) entry which is preliminary data.</text>
</comment>
<reference evidence="1 2" key="1">
    <citation type="submission" date="2016-10" db="EMBL/GenBank/DDBJ databases">
        <title>Pseudoalteromonas amylolytica sp. nov., isolated from the surface seawater.</title>
        <authorList>
            <person name="Wu Y.-H."/>
            <person name="Cheng H."/>
            <person name="Jin X.-B."/>
            <person name="Wang C.-S."/>
            <person name="Xu X.-W."/>
        </authorList>
    </citation>
    <scope>NUCLEOTIDE SEQUENCE [LARGE SCALE GENOMIC DNA]</scope>
    <source>
        <strain evidence="1 2">JCM 12483</strain>
    </source>
</reference>
<dbReference type="Proteomes" id="UP000180253">
    <property type="component" value="Unassembled WGS sequence"/>
</dbReference>
<evidence type="ECO:0000313" key="1">
    <source>
        <dbReference type="EMBL" id="OHU94618.1"/>
    </source>
</evidence>
<organism evidence="1 2">
    <name type="scientific">Pseudoalteromonas byunsanensis</name>
    <dbReference type="NCBI Taxonomy" id="327939"/>
    <lineage>
        <taxon>Bacteria</taxon>
        <taxon>Pseudomonadati</taxon>
        <taxon>Pseudomonadota</taxon>
        <taxon>Gammaproteobacteria</taxon>
        <taxon>Alteromonadales</taxon>
        <taxon>Pseudoalteromonadaceae</taxon>
        <taxon>Pseudoalteromonas</taxon>
    </lineage>
</organism>
<evidence type="ECO:0000313" key="2">
    <source>
        <dbReference type="Proteomes" id="UP000180253"/>
    </source>
</evidence>
<keyword evidence="2" id="KW-1185">Reference proteome</keyword>
<dbReference type="EMBL" id="MNAN01000034">
    <property type="protein sequence ID" value="OHU94618.1"/>
    <property type="molecule type" value="Genomic_DNA"/>
</dbReference>